<gene>
    <name evidence="1" type="ORF">ABLO99_03105</name>
</gene>
<dbReference type="AlphaFoldDB" id="A0AAU7Q3Q2"/>
<name>A0AAU7Q3Q2_9RICK</name>
<evidence type="ECO:0000313" key="1">
    <source>
        <dbReference type="EMBL" id="XBS67633.1"/>
    </source>
</evidence>
<protein>
    <submittedName>
        <fullName evidence="1">Uncharacterized protein</fullName>
    </submittedName>
</protein>
<reference evidence="1" key="1">
    <citation type="submission" date="2024-06" db="EMBL/GenBank/DDBJ databases">
        <authorList>
            <person name="Dussert Y."/>
            <person name="Peccoud J."/>
            <person name="Pigeault R."/>
        </authorList>
    </citation>
    <scope>NUCLEOTIDE SEQUENCE</scope>
    <source>
        <strain evidence="1">WArc</strain>
    </source>
</reference>
<proteinExistence type="predicted"/>
<sequence length="289" mass="33155">MSKEMVNALKTQTKKFKYTDLKAATKKTRNKDSISSGHLTYVDLKREHNLTINGQVITNKFINELCSKHKNMILEGENGQNNYRPFLKQIFVEMFEHVGASIPNNSIIEELITNYNQAGYTSYLSYQRQSALTPFGLLMLGNESERGIVVDCNKPDCLECSFSYRTKYVYDDHDHLRIKCNLSCSAEFQLQFKDGNVTYEDGKVLLTIPKELEDYKAGDDSLLDKLADVINKIVEYWKKLCEKLGFKFDTKVEYNSECNIKIEHKLGKPLKAIDEPDVYAVNGLKPKAQ</sequence>
<organism evidence="1">
    <name type="scientific">Wolbachia endosymbiont of Armadillidium arcangelii</name>
    <dbReference type="NCBI Taxonomy" id="3158571"/>
    <lineage>
        <taxon>Bacteria</taxon>
        <taxon>Pseudomonadati</taxon>
        <taxon>Pseudomonadota</taxon>
        <taxon>Alphaproteobacteria</taxon>
        <taxon>Rickettsiales</taxon>
        <taxon>Anaplasmataceae</taxon>
        <taxon>Wolbachieae</taxon>
        <taxon>Wolbachia</taxon>
    </lineage>
</organism>
<dbReference type="EMBL" id="CP157942">
    <property type="protein sequence ID" value="XBS67633.1"/>
    <property type="molecule type" value="Genomic_DNA"/>
</dbReference>
<accession>A0AAU7Q3Q2</accession>
<dbReference type="RefSeq" id="WP_349968226.1">
    <property type="nucleotide sequence ID" value="NZ_CP157942.1"/>
</dbReference>